<evidence type="ECO:0000256" key="1">
    <source>
        <dbReference type="ARBA" id="ARBA00004871"/>
    </source>
</evidence>
<keyword evidence="3" id="KW-0057">Aromatic amino acid biosynthesis</keyword>
<dbReference type="GO" id="GO:0009073">
    <property type="term" value="P:aromatic amino acid family biosynthetic process"/>
    <property type="evidence" value="ECO:0007669"/>
    <property type="project" value="UniProtKB-KW"/>
</dbReference>
<proteinExistence type="predicted"/>
<dbReference type="AlphaFoldDB" id="A0A9D1UGU3"/>
<gene>
    <name evidence="5" type="ORF">IAC47_03615</name>
</gene>
<dbReference type="GO" id="GO:0004764">
    <property type="term" value="F:shikimate 3-dehydrogenase (NADP+) activity"/>
    <property type="evidence" value="ECO:0007669"/>
    <property type="project" value="InterPro"/>
</dbReference>
<protein>
    <submittedName>
        <fullName evidence="5">Shikimate dehydrogenase</fullName>
    </submittedName>
</protein>
<dbReference type="Pfam" id="PF08501">
    <property type="entry name" value="Shikimate_dh_N"/>
    <property type="match status" value="1"/>
</dbReference>
<dbReference type="GO" id="GO:0005829">
    <property type="term" value="C:cytosol"/>
    <property type="evidence" value="ECO:0007669"/>
    <property type="project" value="TreeGrafter"/>
</dbReference>
<dbReference type="GO" id="GO:0019632">
    <property type="term" value="P:shikimate metabolic process"/>
    <property type="evidence" value="ECO:0007669"/>
    <property type="project" value="TreeGrafter"/>
</dbReference>
<dbReference type="InterPro" id="IPR046346">
    <property type="entry name" value="Aminoacid_DH-like_N_sf"/>
</dbReference>
<keyword evidence="2" id="KW-0560">Oxidoreductase</keyword>
<reference evidence="5" key="1">
    <citation type="journal article" date="2021" name="PeerJ">
        <title>Extensive microbial diversity within the chicken gut microbiome revealed by metagenomics and culture.</title>
        <authorList>
            <person name="Gilroy R."/>
            <person name="Ravi A."/>
            <person name="Getino M."/>
            <person name="Pursley I."/>
            <person name="Horton D.L."/>
            <person name="Alikhan N.F."/>
            <person name="Baker D."/>
            <person name="Gharbi K."/>
            <person name="Hall N."/>
            <person name="Watson M."/>
            <person name="Adriaenssens E.M."/>
            <person name="Foster-Nyarko E."/>
            <person name="Jarju S."/>
            <person name="Secka A."/>
            <person name="Antonio M."/>
            <person name="Oren A."/>
            <person name="Chaudhuri R.R."/>
            <person name="La Ragione R."/>
            <person name="Hildebrand F."/>
            <person name="Pallen M.J."/>
        </authorList>
    </citation>
    <scope>NUCLEOTIDE SEQUENCE</scope>
    <source>
        <strain evidence="5">Gambia16-930</strain>
    </source>
</reference>
<name>A0A9D1UGU3_9BACT</name>
<accession>A0A9D1UGU3</accession>
<sequence>MVCFIFNIQGLIKKENDSHPKYGLVGYPLSHSFSKSYFEQKFKEENISASFELFELERIDMLEELLKRETDLRGFCVTMPYKEKIMSLLDMTSPLAERCTNANCIKIERRGKDFILKGFNTDAYGFGKSVESLGINRGSTACIMGSGGVSKTISVVLDDMGIRHLTVSRRPEGNQISYRQMNEILEDTVLIINATPLGMHPYENMMADIDTEKLTRGHCVFDLIYNPAETPLLKEAKARGARTMNGLDMLHLQADLAWKIFNSNL</sequence>
<evidence type="ECO:0000256" key="3">
    <source>
        <dbReference type="ARBA" id="ARBA00023141"/>
    </source>
</evidence>
<dbReference type="PANTHER" id="PTHR21089">
    <property type="entry name" value="SHIKIMATE DEHYDROGENASE"/>
    <property type="match status" value="1"/>
</dbReference>
<evidence type="ECO:0000256" key="2">
    <source>
        <dbReference type="ARBA" id="ARBA00023002"/>
    </source>
</evidence>
<dbReference type="Proteomes" id="UP000824267">
    <property type="component" value="Unassembled WGS sequence"/>
</dbReference>
<dbReference type="InterPro" id="IPR022893">
    <property type="entry name" value="Shikimate_DH_fam"/>
</dbReference>
<evidence type="ECO:0000313" key="6">
    <source>
        <dbReference type="Proteomes" id="UP000824267"/>
    </source>
</evidence>
<dbReference type="SUPFAM" id="SSF51735">
    <property type="entry name" value="NAD(P)-binding Rossmann-fold domains"/>
    <property type="match status" value="1"/>
</dbReference>
<comment type="pathway">
    <text evidence="1">Metabolic intermediate biosynthesis; chorismate biosynthesis; chorismate from D-erythrose 4-phosphate and phosphoenolpyruvate: step 4/7.</text>
</comment>
<feature type="domain" description="Shikimate dehydrogenase substrate binding N-terminal" evidence="4">
    <location>
        <begin position="24"/>
        <end position="105"/>
    </location>
</feature>
<dbReference type="EMBL" id="DXGG01000122">
    <property type="protein sequence ID" value="HIW87344.1"/>
    <property type="molecule type" value="Genomic_DNA"/>
</dbReference>
<dbReference type="Gene3D" id="3.40.50.720">
    <property type="entry name" value="NAD(P)-binding Rossmann-like Domain"/>
    <property type="match status" value="1"/>
</dbReference>
<dbReference type="CDD" id="cd01065">
    <property type="entry name" value="NAD_bind_Shikimate_DH"/>
    <property type="match status" value="1"/>
</dbReference>
<dbReference type="GO" id="GO:0050661">
    <property type="term" value="F:NADP binding"/>
    <property type="evidence" value="ECO:0007669"/>
    <property type="project" value="TreeGrafter"/>
</dbReference>
<dbReference type="PANTHER" id="PTHR21089:SF1">
    <property type="entry name" value="BIFUNCTIONAL 3-DEHYDROQUINATE DEHYDRATASE_SHIKIMATE DEHYDROGENASE, CHLOROPLASTIC"/>
    <property type="match status" value="1"/>
</dbReference>
<reference evidence="5" key="2">
    <citation type="submission" date="2021-04" db="EMBL/GenBank/DDBJ databases">
        <authorList>
            <person name="Gilroy R."/>
        </authorList>
    </citation>
    <scope>NUCLEOTIDE SEQUENCE</scope>
    <source>
        <strain evidence="5">Gambia16-930</strain>
    </source>
</reference>
<dbReference type="InterPro" id="IPR013708">
    <property type="entry name" value="Shikimate_DH-bd_N"/>
</dbReference>
<evidence type="ECO:0000313" key="5">
    <source>
        <dbReference type="EMBL" id="HIW87344.1"/>
    </source>
</evidence>
<evidence type="ECO:0000259" key="4">
    <source>
        <dbReference type="Pfam" id="PF08501"/>
    </source>
</evidence>
<dbReference type="SUPFAM" id="SSF53223">
    <property type="entry name" value="Aminoacid dehydrogenase-like, N-terminal domain"/>
    <property type="match status" value="1"/>
</dbReference>
<organism evidence="5 6">
    <name type="scientific">Candidatus Onthomorpha intestinigallinarum</name>
    <dbReference type="NCBI Taxonomy" id="2840880"/>
    <lineage>
        <taxon>Bacteria</taxon>
        <taxon>Pseudomonadati</taxon>
        <taxon>Bacteroidota</taxon>
        <taxon>Bacteroidia</taxon>
        <taxon>Bacteroidales</taxon>
        <taxon>Candidatus Onthomorpha</taxon>
    </lineage>
</organism>
<dbReference type="InterPro" id="IPR036291">
    <property type="entry name" value="NAD(P)-bd_dom_sf"/>
</dbReference>
<dbReference type="Gene3D" id="3.40.50.10860">
    <property type="entry name" value="Leucine Dehydrogenase, chain A, domain 1"/>
    <property type="match status" value="1"/>
</dbReference>
<keyword evidence="3" id="KW-0028">Amino-acid biosynthesis</keyword>
<dbReference type="GO" id="GO:0009423">
    <property type="term" value="P:chorismate biosynthetic process"/>
    <property type="evidence" value="ECO:0007669"/>
    <property type="project" value="TreeGrafter"/>
</dbReference>
<comment type="caution">
    <text evidence="5">The sequence shown here is derived from an EMBL/GenBank/DDBJ whole genome shotgun (WGS) entry which is preliminary data.</text>
</comment>